<sequence length="50" mass="5663">MPKVSRKVGSRKILTFFHNEGVFGRLENRVGMILGRLSPLLCVQHKEIGL</sequence>
<name>A0A5B7EEV8_PORTR</name>
<gene>
    <name evidence="1" type="ORF">E2C01_025329</name>
</gene>
<evidence type="ECO:0000313" key="2">
    <source>
        <dbReference type="Proteomes" id="UP000324222"/>
    </source>
</evidence>
<organism evidence="1 2">
    <name type="scientific">Portunus trituberculatus</name>
    <name type="common">Swimming crab</name>
    <name type="synonym">Neptunus trituberculatus</name>
    <dbReference type="NCBI Taxonomy" id="210409"/>
    <lineage>
        <taxon>Eukaryota</taxon>
        <taxon>Metazoa</taxon>
        <taxon>Ecdysozoa</taxon>
        <taxon>Arthropoda</taxon>
        <taxon>Crustacea</taxon>
        <taxon>Multicrustacea</taxon>
        <taxon>Malacostraca</taxon>
        <taxon>Eumalacostraca</taxon>
        <taxon>Eucarida</taxon>
        <taxon>Decapoda</taxon>
        <taxon>Pleocyemata</taxon>
        <taxon>Brachyura</taxon>
        <taxon>Eubrachyura</taxon>
        <taxon>Portunoidea</taxon>
        <taxon>Portunidae</taxon>
        <taxon>Portuninae</taxon>
        <taxon>Portunus</taxon>
    </lineage>
</organism>
<proteinExistence type="predicted"/>
<comment type="caution">
    <text evidence="1">The sequence shown here is derived from an EMBL/GenBank/DDBJ whole genome shotgun (WGS) entry which is preliminary data.</text>
</comment>
<dbReference type="EMBL" id="VSRR010002547">
    <property type="protein sequence ID" value="MPC32028.1"/>
    <property type="molecule type" value="Genomic_DNA"/>
</dbReference>
<evidence type="ECO:0000313" key="1">
    <source>
        <dbReference type="EMBL" id="MPC32028.1"/>
    </source>
</evidence>
<dbReference type="Proteomes" id="UP000324222">
    <property type="component" value="Unassembled WGS sequence"/>
</dbReference>
<reference evidence="1 2" key="1">
    <citation type="submission" date="2019-05" db="EMBL/GenBank/DDBJ databases">
        <title>Another draft genome of Portunus trituberculatus and its Hox gene families provides insights of decapod evolution.</title>
        <authorList>
            <person name="Jeong J.-H."/>
            <person name="Song I."/>
            <person name="Kim S."/>
            <person name="Choi T."/>
            <person name="Kim D."/>
            <person name="Ryu S."/>
            <person name="Kim W."/>
        </authorList>
    </citation>
    <scope>NUCLEOTIDE SEQUENCE [LARGE SCALE GENOMIC DNA]</scope>
    <source>
        <tissue evidence="1">Muscle</tissue>
    </source>
</reference>
<protein>
    <submittedName>
        <fullName evidence="1">Uncharacterized protein</fullName>
    </submittedName>
</protein>
<accession>A0A5B7EEV8</accession>
<keyword evidence="2" id="KW-1185">Reference proteome</keyword>
<dbReference type="AlphaFoldDB" id="A0A5B7EEV8"/>